<feature type="compositionally biased region" description="Polar residues" evidence="10">
    <location>
        <begin position="168"/>
        <end position="186"/>
    </location>
</feature>
<dbReference type="PANTHER" id="PTHR23074">
    <property type="entry name" value="AAA DOMAIN-CONTAINING"/>
    <property type="match status" value="1"/>
</dbReference>
<evidence type="ECO:0000259" key="11">
    <source>
        <dbReference type="SMART" id="SM00382"/>
    </source>
</evidence>
<dbReference type="FunFam" id="1.10.8.60:FF:000022">
    <property type="entry name" value="Fidgetin like 1"/>
    <property type="match status" value="1"/>
</dbReference>
<dbReference type="Pfam" id="PF17862">
    <property type="entry name" value="AAA_lid_3"/>
    <property type="match status" value="1"/>
</dbReference>
<dbReference type="CDD" id="cd19509">
    <property type="entry name" value="RecA-like_VPS4-like"/>
    <property type="match status" value="1"/>
</dbReference>
<evidence type="ECO:0000256" key="7">
    <source>
        <dbReference type="ARBA" id="ARBA00036378"/>
    </source>
</evidence>
<protein>
    <recommendedName>
        <fullName evidence="8">microtubule-severing ATPase</fullName>
        <ecNumber evidence="8">5.6.1.1</ecNumber>
    </recommendedName>
</protein>
<dbReference type="InterPro" id="IPR003960">
    <property type="entry name" value="ATPase_AAA_CS"/>
</dbReference>
<dbReference type="InterPro" id="IPR003593">
    <property type="entry name" value="AAA+_ATPase"/>
</dbReference>
<evidence type="ECO:0000256" key="6">
    <source>
        <dbReference type="ARBA" id="ARBA00023235"/>
    </source>
</evidence>
<keyword evidence="13" id="KW-1185">Reference proteome</keyword>
<dbReference type="EnsemblMetazoa" id="CLYHEMT016453.1">
    <property type="protein sequence ID" value="CLYHEMP016453.1"/>
    <property type="gene ID" value="CLYHEMG016453"/>
</dbReference>
<dbReference type="FunFam" id="3.40.50.300:FF:000093">
    <property type="entry name" value="Fidgetin-like 1"/>
    <property type="match status" value="1"/>
</dbReference>
<dbReference type="OrthoDB" id="10251136at2759"/>
<reference evidence="12" key="1">
    <citation type="submission" date="2021-01" db="UniProtKB">
        <authorList>
            <consortium name="EnsemblMetazoa"/>
        </authorList>
    </citation>
    <scope>IDENTIFICATION</scope>
</reference>
<dbReference type="EC" id="5.6.1.1" evidence="8"/>
<evidence type="ECO:0000256" key="5">
    <source>
        <dbReference type="ARBA" id="ARBA00023136"/>
    </source>
</evidence>
<sequence length="499" mass="55346">MAERKEDPKTNENVQKVRKHAKIGAKYINDAMGIEEKGDECILPDFKQAKRLYEQGVGELRNAIGIKLEGQDEEVGRGRKLQEKMKSNMSNAQSRIAFLTVRIEEGELEIENEKKKSNDKTKVQTTTAPKETKKPAGPSRPTKPITKKSVPGLGPSSRSHVPAKRITPASTTSIKMTRGQPSTGTPGATKDEHKKKLSHLKNIDRKFIDMILNEAVEDDRKVTFDDIGGMDLPKELLTEMVILPSERPELFQGLRSPARGLLLFGPPGNGKTLLAKALASEAKAVFFNISAATLTSKWIGEGEKTVRALFAVARELQPAIIFIDEIDSLLTARKENEHEASRRMKTEFLTSMDGMSAEQGERILVLGATNVPWELDTAALRRLPKRVYAPLPDHNTRKDILKKTMRKQNNVLSEKDYDKISSAAEGYSGSDLAALASDAAQQPIRELTREELRSIPADKVRGVKLEDFYSSLKNVSKSVSSDHLSKFVDWNKEFGSSGS</sequence>
<dbReference type="InterPro" id="IPR050304">
    <property type="entry name" value="MT-severing_AAA_ATPase"/>
</dbReference>
<evidence type="ECO:0000313" key="13">
    <source>
        <dbReference type="Proteomes" id="UP000594262"/>
    </source>
</evidence>
<evidence type="ECO:0000256" key="1">
    <source>
        <dbReference type="ARBA" id="ARBA00006914"/>
    </source>
</evidence>
<dbReference type="Pfam" id="PF00004">
    <property type="entry name" value="AAA"/>
    <property type="match status" value="1"/>
</dbReference>
<keyword evidence="2" id="KW-0493">Microtubule</keyword>
<evidence type="ECO:0000256" key="3">
    <source>
        <dbReference type="ARBA" id="ARBA00022741"/>
    </source>
</evidence>
<feature type="domain" description="AAA+ ATPase" evidence="11">
    <location>
        <begin position="257"/>
        <end position="393"/>
    </location>
</feature>
<dbReference type="RefSeq" id="XP_066911053.1">
    <property type="nucleotide sequence ID" value="XM_067054952.1"/>
</dbReference>
<dbReference type="InterPro" id="IPR027417">
    <property type="entry name" value="P-loop_NTPase"/>
</dbReference>
<dbReference type="PROSITE" id="PS00674">
    <property type="entry name" value="AAA"/>
    <property type="match status" value="1"/>
</dbReference>
<dbReference type="Pfam" id="PF09336">
    <property type="entry name" value="Vps4_C"/>
    <property type="match status" value="1"/>
</dbReference>
<organism evidence="12 13">
    <name type="scientific">Clytia hemisphaerica</name>
    <dbReference type="NCBI Taxonomy" id="252671"/>
    <lineage>
        <taxon>Eukaryota</taxon>
        <taxon>Metazoa</taxon>
        <taxon>Cnidaria</taxon>
        <taxon>Hydrozoa</taxon>
        <taxon>Hydroidolina</taxon>
        <taxon>Leptothecata</taxon>
        <taxon>Obeliida</taxon>
        <taxon>Clytiidae</taxon>
        <taxon>Clytia</taxon>
    </lineage>
</organism>
<comment type="similarity">
    <text evidence="1 9">Belongs to the AAA ATPase family.</text>
</comment>
<dbReference type="GeneID" id="136798348"/>
<keyword evidence="4 9" id="KW-0067">ATP-binding</keyword>
<dbReference type="SMART" id="SM00382">
    <property type="entry name" value="AAA"/>
    <property type="match status" value="1"/>
</dbReference>
<dbReference type="PANTHER" id="PTHR23074:SF86">
    <property type="entry name" value="SPASTIN"/>
    <property type="match status" value="1"/>
</dbReference>
<keyword evidence="3 9" id="KW-0547">Nucleotide-binding</keyword>
<dbReference type="RefSeq" id="XP_066911054.1">
    <property type="nucleotide sequence ID" value="XM_067054953.1"/>
</dbReference>
<evidence type="ECO:0000313" key="12">
    <source>
        <dbReference type="EnsemblMetazoa" id="CLYHEMP016453.1"/>
    </source>
</evidence>
<evidence type="ECO:0000256" key="9">
    <source>
        <dbReference type="RuleBase" id="RU003651"/>
    </source>
</evidence>
<name>A0A7M5X2D7_9CNID</name>
<evidence type="ECO:0000256" key="4">
    <source>
        <dbReference type="ARBA" id="ARBA00022840"/>
    </source>
</evidence>
<dbReference type="Proteomes" id="UP000594262">
    <property type="component" value="Unplaced"/>
</dbReference>
<proteinExistence type="inferred from homology"/>
<dbReference type="Gene3D" id="1.20.58.80">
    <property type="entry name" value="Phosphotransferase system, lactose/cellobiose-type IIA subunit"/>
    <property type="match status" value="1"/>
</dbReference>
<comment type="catalytic activity">
    <reaction evidence="7">
        <text>n ATP + n H2O + a microtubule = n ADP + n phosphate + (n+1) alpha/beta tubulin heterodimers.</text>
        <dbReference type="EC" id="5.6.1.1"/>
    </reaction>
</comment>
<feature type="region of interest" description="Disordered" evidence="10">
    <location>
        <begin position="110"/>
        <end position="194"/>
    </location>
</feature>
<dbReference type="InterPro" id="IPR041569">
    <property type="entry name" value="AAA_lid_3"/>
</dbReference>
<evidence type="ECO:0000256" key="2">
    <source>
        <dbReference type="ARBA" id="ARBA00022701"/>
    </source>
</evidence>
<evidence type="ECO:0000256" key="10">
    <source>
        <dbReference type="SAM" id="MobiDB-lite"/>
    </source>
</evidence>
<dbReference type="Gene3D" id="1.10.8.60">
    <property type="match status" value="1"/>
</dbReference>
<keyword evidence="5" id="KW-0472">Membrane</keyword>
<dbReference type="InterPro" id="IPR003959">
    <property type="entry name" value="ATPase_AAA_core"/>
</dbReference>
<dbReference type="GO" id="GO:0005524">
    <property type="term" value="F:ATP binding"/>
    <property type="evidence" value="ECO:0007669"/>
    <property type="project" value="UniProtKB-KW"/>
</dbReference>
<dbReference type="GO" id="GO:0005874">
    <property type="term" value="C:microtubule"/>
    <property type="evidence" value="ECO:0007669"/>
    <property type="project" value="UniProtKB-KW"/>
</dbReference>
<dbReference type="Gene3D" id="3.40.50.300">
    <property type="entry name" value="P-loop containing nucleotide triphosphate hydrolases"/>
    <property type="match status" value="1"/>
</dbReference>
<dbReference type="GO" id="GO:0008568">
    <property type="term" value="F:microtubule severing ATPase activity"/>
    <property type="evidence" value="ECO:0007669"/>
    <property type="project" value="UniProtKB-EC"/>
</dbReference>
<evidence type="ECO:0000256" key="8">
    <source>
        <dbReference type="ARBA" id="ARBA00038871"/>
    </source>
</evidence>
<dbReference type="AlphaFoldDB" id="A0A7M5X2D7"/>
<dbReference type="InterPro" id="IPR015415">
    <property type="entry name" value="Spast_Vps4_C"/>
</dbReference>
<feature type="compositionally biased region" description="Basic and acidic residues" evidence="10">
    <location>
        <begin position="111"/>
        <end position="122"/>
    </location>
</feature>
<keyword evidence="6" id="KW-0413">Isomerase</keyword>
<dbReference type="SUPFAM" id="SSF52540">
    <property type="entry name" value="P-loop containing nucleoside triphosphate hydrolases"/>
    <property type="match status" value="1"/>
</dbReference>
<dbReference type="GO" id="GO:0016887">
    <property type="term" value="F:ATP hydrolysis activity"/>
    <property type="evidence" value="ECO:0007669"/>
    <property type="project" value="InterPro"/>
</dbReference>
<accession>A0A7M5X2D7</accession>